<organism evidence="2 3">
    <name type="scientific">Catenuloplanes nepalensis</name>
    <dbReference type="NCBI Taxonomy" id="587533"/>
    <lineage>
        <taxon>Bacteria</taxon>
        <taxon>Bacillati</taxon>
        <taxon>Actinomycetota</taxon>
        <taxon>Actinomycetes</taxon>
        <taxon>Micromonosporales</taxon>
        <taxon>Micromonosporaceae</taxon>
        <taxon>Catenuloplanes</taxon>
    </lineage>
</organism>
<gene>
    <name evidence="2" type="ORF">J2S43_001797</name>
</gene>
<dbReference type="InterPro" id="IPR025406">
    <property type="entry name" value="DUF4132"/>
</dbReference>
<keyword evidence="3" id="KW-1185">Reference proteome</keyword>
<evidence type="ECO:0000313" key="3">
    <source>
        <dbReference type="Proteomes" id="UP001240984"/>
    </source>
</evidence>
<accession>A0ABT9MPD4</accession>
<evidence type="ECO:0000313" key="2">
    <source>
        <dbReference type="EMBL" id="MDP9793285.1"/>
    </source>
</evidence>
<proteinExistence type="predicted"/>
<reference evidence="2 3" key="1">
    <citation type="submission" date="2023-07" db="EMBL/GenBank/DDBJ databases">
        <title>Sequencing the genomes of 1000 actinobacteria strains.</title>
        <authorList>
            <person name="Klenk H.-P."/>
        </authorList>
    </citation>
    <scope>NUCLEOTIDE SEQUENCE [LARGE SCALE GENOMIC DNA]</scope>
    <source>
        <strain evidence="2 3">DSM 44710</strain>
    </source>
</reference>
<dbReference type="EMBL" id="JAUSRA010000001">
    <property type="protein sequence ID" value="MDP9793285.1"/>
    <property type="molecule type" value="Genomic_DNA"/>
</dbReference>
<dbReference type="Pfam" id="PF13569">
    <property type="entry name" value="DUF4132"/>
    <property type="match status" value="1"/>
</dbReference>
<comment type="caution">
    <text evidence="2">The sequence shown here is derived from an EMBL/GenBank/DDBJ whole genome shotgun (WGS) entry which is preliminary data.</text>
</comment>
<protein>
    <recommendedName>
        <fullName evidence="1">DUF4132 domain-containing protein</fullName>
    </recommendedName>
</protein>
<name>A0ABT9MPD4_9ACTN</name>
<sequence>MRFDHGWDMPREWRGVQLPRRGGQPFPVPLADLGAPPRLAELLAASDLDAARLSDYHPVLLDEARSFAAGSEVSPRGAAAAALVVAEPVAERRVPVETIADAWLAGHGVVFAVRAVTEMAGMLYHPLRSGDALCRRPLRPAVTEGWHGHWKIEDLRQRWEDGTLWDTARVIRAHLAATDDATFTRAAAALRDYRGGVLPQRLVASFVLPDQDDWIEEDIEALPGWFKGFTRYSADVIPILPVFSATSAAQIQRHADAIAAIDAAEGRYDFDRSLVLVNRPGGDELIATLLDGLGTEAVPLLTENDVYRRQSRLQWMWHREMPFEALQRILNIPGDEAPRYVIRSTLGHRQGDFERLGLLARDPARTVRLLAEPDAPPMAAEVLGMYLLADPALGDLLPEAGRDRFRTGVGTHMSAALRRDEGDRKQLIAWLSSIDTDEAFGQLAAAAGGVLIRPAIVKLAARRPARALRVLAGLTPENTAAAELLRDHVLSRPELVAKTLPELPAEARARVEAIVAAHVPPGPVAPESALPEALRAAGKTKAIPSWLVVPTLPAVRLRGHDGAVLPEPAVRRLLGMLASATFAAPHPGLAEVRDACERADLTAFGWELFAQWARVEHPSGDKHALYALGFLGDDAAVPRLTETVLGWTDDAIARAKIGLDVLVALGTDTALVHLQRMARTAKAKGFRKLAAAKLDQIAQARGLSTAELGDRIAADLGLDADGRITLDYGPRRFTVSFDVKLNPLIADAEGRRRKSLPPVAAADDATLAEEARAAFAVLKKEARALATERLRALEEAMVTGRSWTPSQVRAFFTDHPAVRYPARALLWQVAGGPAFRVAEDGSFADVDDKTLVLDDERRVTLFHPAPAGPELALWAETFADYEIFQPFPQLGREVHRLAPEQAAASRLPLDTGRDGDLDMLHPLAARGWRFNADGGVERDWPGGFTTQITPSDVSVTAPAGATFGDLGVVAASETLRDAQRLTSRG</sequence>
<evidence type="ECO:0000259" key="1">
    <source>
        <dbReference type="Pfam" id="PF13569"/>
    </source>
</evidence>
<dbReference type="Proteomes" id="UP001240984">
    <property type="component" value="Unassembled WGS sequence"/>
</dbReference>
<dbReference type="RefSeq" id="WP_306828308.1">
    <property type="nucleotide sequence ID" value="NZ_JAUSRA010000001.1"/>
</dbReference>
<feature type="domain" description="DUF4132" evidence="1">
    <location>
        <begin position="750"/>
        <end position="906"/>
    </location>
</feature>